<dbReference type="Pfam" id="PF01029">
    <property type="entry name" value="NusB"/>
    <property type="match status" value="1"/>
</dbReference>
<evidence type="ECO:0000313" key="16">
    <source>
        <dbReference type="EMBL" id="MBO1250288.1"/>
    </source>
</evidence>
<dbReference type="PRINTS" id="PR02008">
    <property type="entry name" value="RCMTFAMILY"/>
</dbReference>
<sequence length="459" mass="49372">MTSSSSKPASPAHSASVKHPALHQQLMCVAQGLQQVRAGQSTTTVLEAVVPPLRPGVQALLFQVLRNLGRAQALRALLAPKKPADKVDALLCTALALVWDAAQAPYTAFTLVNQTVQAARACGLERQAGFINACLRRFLREQPALVAATDADLEALFNHPRWWIDKLQKQFPQDWQQILHANNQHAPMALRVQLQKISQAQYLAALAQAGIAAQPFGLQGVELAQPVAVQALPGFEEGWFTVQDGAAQWAAPLLLCAAPQPGAAPAPVVPANAHILDACAAPGGKTAHLLDLLPQAQVLALEVDGQRSQRIHDTLARLGLSAQVVVADATQPRQWLPAPGMQFDAILLDAPCSASGIVRRHPDVRWLRRPSDIAQLAALQTQLLEVLWPLVKPGGRLLYCTCSVFREEGVDQIEAFVARHKCADWQPSPGYLLPGRGAVADNQAGNHDGFFYALLVKTA</sequence>
<comment type="subcellular location">
    <subcellularLocation>
        <location evidence="2">Cytoplasm</location>
    </subcellularLocation>
</comment>
<dbReference type="NCBIfam" id="TIGR00563">
    <property type="entry name" value="rsmB"/>
    <property type="match status" value="1"/>
</dbReference>
<feature type="binding site" evidence="14">
    <location>
        <position position="328"/>
    </location>
    <ligand>
        <name>S-adenosyl-L-methionine</name>
        <dbReference type="ChEBI" id="CHEBI:59789"/>
    </ligand>
</feature>
<dbReference type="Gene3D" id="3.40.50.150">
    <property type="entry name" value="Vaccinia Virus protein VP39"/>
    <property type="match status" value="1"/>
</dbReference>
<evidence type="ECO:0000256" key="4">
    <source>
        <dbReference type="ARBA" id="ARBA00012140"/>
    </source>
</evidence>
<dbReference type="EMBL" id="JAFNME010000023">
    <property type="protein sequence ID" value="MBO1250288.1"/>
    <property type="molecule type" value="Genomic_DNA"/>
</dbReference>
<gene>
    <name evidence="16" type="primary">rsmB</name>
    <name evidence="16" type="ORF">J1777_10715</name>
</gene>
<keyword evidence="10 14" id="KW-0694">RNA-binding</keyword>
<dbReference type="InterPro" id="IPR001678">
    <property type="entry name" value="MeTrfase_RsmB-F_NOP2_dom"/>
</dbReference>
<evidence type="ECO:0000256" key="13">
    <source>
        <dbReference type="ARBA" id="ARBA00047283"/>
    </source>
</evidence>
<dbReference type="Pfam" id="PF22458">
    <property type="entry name" value="RsmF-B_ferredox"/>
    <property type="match status" value="1"/>
</dbReference>
<evidence type="ECO:0000256" key="12">
    <source>
        <dbReference type="ARBA" id="ARBA00031088"/>
    </source>
</evidence>
<evidence type="ECO:0000256" key="9">
    <source>
        <dbReference type="ARBA" id="ARBA00022691"/>
    </source>
</evidence>
<evidence type="ECO:0000256" key="8">
    <source>
        <dbReference type="ARBA" id="ARBA00022679"/>
    </source>
</evidence>
<dbReference type="CDD" id="cd02440">
    <property type="entry name" value="AdoMet_MTases"/>
    <property type="match status" value="1"/>
</dbReference>
<dbReference type="Gene3D" id="1.10.287.730">
    <property type="entry name" value="Helix hairpin bin"/>
    <property type="match status" value="1"/>
</dbReference>
<accession>A0A939H0T9</accession>
<keyword evidence="9 14" id="KW-0949">S-adenosyl-L-methionine</keyword>
<dbReference type="InterPro" id="IPR049560">
    <property type="entry name" value="MeTrfase_RsmB-F_NOP2_cat"/>
</dbReference>
<keyword evidence="17" id="KW-1185">Reference proteome</keyword>
<protein>
    <recommendedName>
        <fullName evidence="4">16S rRNA (cytosine(967)-C(5))-methyltransferase</fullName>
        <ecNumber evidence="4">2.1.1.176</ecNumber>
    </recommendedName>
    <alternativeName>
        <fullName evidence="11">16S rRNA m5C967 methyltransferase</fullName>
    </alternativeName>
    <alternativeName>
        <fullName evidence="12">rRNA (cytosine-C(5)-)-methyltransferase RsmB</fullName>
    </alternativeName>
</protein>
<dbReference type="InterPro" id="IPR023267">
    <property type="entry name" value="RCMT"/>
</dbReference>
<comment type="similarity">
    <text evidence="3 14">Belongs to the class I-like SAM-binding methyltransferase superfamily. RsmB/NOP family.</text>
</comment>
<dbReference type="PANTHER" id="PTHR22807:SF61">
    <property type="entry name" value="NOL1_NOP2_SUN FAMILY PROTEIN _ ANTITERMINATION NUSB DOMAIN-CONTAINING PROTEIN"/>
    <property type="match status" value="1"/>
</dbReference>
<dbReference type="SUPFAM" id="SSF53335">
    <property type="entry name" value="S-adenosyl-L-methionine-dependent methyltransferases"/>
    <property type="match status" value="1"/>
</dbReference>
<keyword evidence="6" id="KW-0698">rRNA processing</keyword>
<dbReference type="FunFam" id="3.40.50.150:FF:000022">
    <property type="entry name" value="Ribosomal RNA small subunit methyltransferase B"/>
    <property type="match status" value="1"/>
</dbReference>
<dbReference type="Gene3D" id="3.30.70.1170">
    <property type="entry name" value="Sun protein, domain 3"/>
    <property type="match status" value="1"/>
</dbReference>
<evidence type="ECO:0000256" key="10">
    <source>
        <dbReference type="ARBA" id="ARBA00022884"/>
    </source>
</evidence>
<dbReference type="PROSITE" id="PS51686">
    <property type="entry name" value="SAM_MT_RSMB_NOP"/>
    <property type="match status" value="1"/>
</dbReference>
<dbReference type="RefSeq" id="WP_207575688.1">
    <property type="nucleotide sequence ID" value="NZ_JAFNME010000023.1"/>
</dbReference>
<dbReference type="EC" id="2.1.1.176" evidence="4"/>
<dbReference type="InterPro" id="IPR029063">
    <property type="entry name" value="SAM-dependent_MTases_sf"/>
</dbReference>
<dbReference type="GO" id="GO:0006355">
    <property type="term" value="P:regulation of DNA-templated transcription"/>
    <property type="evidence" value="ECO:0007669"/>
    <property type="project" value="InterPro"/>
</dbReference>
<name>A0A939H0T9_9BURK</name>
<feature type="binding site" evidence="14">
    <location>
        <position position="349"/>
    </location>
    <ligand>
        <name>S-adenosyl-L-methionine</name>
        <dbReference type="ChEBI" id="CHEBI:59789"/>
    </ligand>
</feature>
<dbReference type="InterPro" id="IPR006027">
    <property type="entry name" value="NusB_RsmB_TIM44"/>
</dbReference>
<dbReference type="InterPro" id="IPR035926">
    <property type="entry name" value="NusB-like_sf"/>
</dbReference>
<feature type="domain" description="SAM-dependent MTase RsmB/NOP-type" evidence="15">
    <location>
        <begin position="178"/>
        <end position="458"/>
    </location>
</feature>
<feature type="active site" description="Nucleophile" evidence="14">
    <location>
        <position position="402"/>
    </location>
</feature>
<organism evidence="16 17">
    <name type="scientific">Comamonas denitrificans</name>
    <dbReference type="NCBI Taxonomy" id="117506"/>
    <lineage>
        <taxon>Bacteria</taxon>
        <taxon>Pseudomonadati</taxon>
        <taxon>Pseudomonadota</taxon>
        <taxon>Betaproteobacteria</taxon>
        <taxon>Burkholderiales</taxon>
        <taxon>Comamonadaceae</taxon>
        <taxon>Comamonas</taxon>
    </lineage>
</organism>
<proteinExistence type="inferred from homology"/>
<evidence type="ECO:0000256" key="5">
    <source>
        <dbReference type="ARBA" id="ARBA00022490"/>
    </source>
</evidence>
<keyword evidence="7 14" id="KW-0489">Methyltransferase</keyword>
<comment type="catalytic activity">
    <reaction evidence="13">
        <text>cytidine(967) in 16S rRNA + S-adenosyl-L-methionine = 5-methylcytidine(967) in 16S rRNA + S-adenosyl-L-homocysteine + H(+)</text>
        <dbReference type="Rhea" id="RHEA:42748"/>
        <dbReference type="Rhea" id="RHEA-COMP:10219"/>
        <dbReference type="Rhea" id="RHEA-COMP:10220"/>
        <dbReference type="ChEBI" id="CHEBI:15378"/>
        <dbReference type="ChEBI" id="CHEBI:57856"/>
        <dbReference type="ChEBI" id="CHEBI:59789"/>
        <dbReference type="ChEBI" id="CHEBI:74483"/>
        <dbReference type="ChEBI" id="CHEBI:82748"/>
        <dbReference type="EC" id="2.1.1.176"/>
    </reaction>
</comment>
<evidence type="ECO:0000313" key="17">
    <source>
        <dbReference type="Proteomes" id="UP000664731"/>
    </source>
</evidence>
<evidence type="ECO:0000256" key="14">
    <source>
        <dbReference type="PROSITE-ProRule" id="PRU01023"/>
    </source>
</evidence>
<dbReference type="PROSITE" id="PS01153">
    <property type="entry name" value="NOL1_NOP2_SUN"/>
    <property type="match status" value="1"/>
</dbReference>
<dbReference type="Gene3D" id="1.10.940.10">
    <property type="entry name" value="NusB-like"/>
    <property type="match status" value="1"/>
</dbReference>
<keyword evidence="5" id="KW-0963">Cytoplasm</keyword>
<comment type="function">
    <text evidence="1">Specifically methylates the cytosine at position 967 (m5C967) of 16S rRNA.</text>
</comment>
<reference evidence="16" key="1">
    <citation type="submission" date="2021-03" db="EMBL/GenBank/DDBJ databases">
        <title>Comamonas denitrificans.</title>
        <authorList>
            <person name="Finster K."/>
        </authorList>
    </citation>
    <scope>NUCLEOTIDE SEQUENCE</scope>
    <source>
        <strain evidence="16">MM2021_4</strain>
    </source>
</reference>
<dbReference type="InterPro" id="IPR054728">
    <property type="entry name" value="RsmB-like_ferredoxin"/>
</dbReference>
<dbReference type="NCBIfam" id="NF008149">
    <property type="entry name" value="PRK10901.1"/>
    <property type="match status" value="1"/>
</dbReference>
<feature type="binding site" evidence="14">
    <location>
        <position position="302"/>
    </location>
    <ligand>
        <name>S-adenosyl-L-methionine</name>
        <dbReference type="ChEBI" id="CHEBI:59789"/>
    </ligand>
</feature>
<dbReference type="InterPro" id="IPR004573">
    <property type="entry name" value="rRNA_ssu_MeTfrase_B"/>
</dbReference>
<dbReference type="GO" id="GO:0003723">
    <property type="term" value="F:RNA binding"/>
    <property type="evidence" value="ECO:0007669"/>
    <property type="project" value="UniProtKB-UniRule"/>
</dbReference>
<evidence type="ECO:0000259" key="15">
    <source>
        <dbReference type="PROSITE" id="PS51686"/>
    </source>
</evidence>
<evidence type="ECO:0000256" key="6">
    <source>
        <dbReference type="ARBA" id="ARBA00022552"/>
    </source>
</evidence>
<dbReference type="Pfam" id="PF01189">
    <property type="entry name" value="Methyltr_RsmB-F"/>
    <property type="match status" value="1"/>
</dbReference>
<evidence type="ECO:0000256" key="3">
    <source>
        <dbReference type="ARBA" id="ARBA00007494"/>
    </source>
</evidence>
<dbReference type="GO" id="GO:0005737">
    <property type="term" value="C:cytoplasm"/>
    <property type="evidence" value="ECO:0007669"/>
    <property type="project" value="UniProtKB-SubCell"/>
</dbReference>
<evidence type="ECO:0000256" key="2">
    <source>
        <dbReference type="ARBA" id="ARBA00004496"/>
    </source>
</evidence>
<dbReference type="Proteomes" id="UP000664731">
    <property type="component" value="Unassembled WGS sequence"/>
</dbReference>
<dbReference type="InterPro" id="IPR018314">
    <property type="entry name" value="RsmB/NOL1/NOP2-like_CS"/>
</dbReference>
<dbReference type="AlphaFoldDB" id="A0A939H0T9"/>
<evidence type="ECO:0000256" key="1">
    <source>
        <dbReference type="ARBA" id="ARBA00002724"/>
    </source>
</evidence>
<keyword evidence="8 14" id="KW-0808">Transferase</keyword>
<evidence type="ECO:0000256" key="7">
    <source>
        <dbReference type="ARBA" id="ARBA00022603"/>
    </source>
</evidence>
<feature type="binding site" evidence="14">
    <location>
        <begin position="279"/>
        <end position="285"/>
    </location>
    <ligand>
        <name>S-adenosyl-L-methionine</name>
        <dbReference type="ChEBI" id="CHEBI:59789"/>
    </ligand>
</feature>
<dbReference type="SUPFAM" id="SSF48013">
    <property type="entry name" value="NusB-like"/>
    <property type="match status" value="1"/>
</dbReference>
<evidence type="ECO:0000256" key="11">
    <source>
        <dbReference type="ARBA" id="ARBA00030399"/>
    </source>
</evidence>
<comment type="caution">
    <text evidence="16">The sequence shown here is derived from an EMBL/GenBank/DDBJ whole genome shotgun (WGS) entry which is preliminary data.</text>
</comment>
<dbReference type="PANTHER" id="PTHR22807">
    <property type="entry name" value="NOP2 YEAST -RELATED NOL1/NOP2/FMU SUN DOMAIN-CONTAINING"/>
    <property type="match status" value="1"/>
</dbReference>
<dbReference type="GO" id="GO:0008649">
    <property type="term" value="F:rRNA methyltransferase activity"/>
    <property type="evidence" value="ECO:0007669"/>
    <property type="project" value="InterPro"/>
</dbReference>